<evidence type="ECO:0000256" key="1">
    <source>
        <dbReference type="SAM" id="SignalP"/>
    </source>
</evidence>
<proteinExistence type="predicted"/>
<evidence type="ECO:0000313" key="3">
    <source>
        <dbReference type="EMBL" id="ABS64323.1"/>
    </source>
</evidence>
<dbReference type="AlphaFoldDB" id="A7HWP0"/>
<dbReference type="Proteomes" id="UP000006377">
    <property type="component" value="Chromosome"/>
</dbReference>
<dbReference type="RefSeq" id="WP_012111638.1">
    <property type="nucleotide sequence ID" value="NC_009719.1"/>
</dbReference>
<feature type="chain" id="PRO_5002708272" description="Rap1a immunity protein domain-containing protein" evidence="1">
    <location>
        <begin position="25"/>
        <end position="146"/>
    </location>
</feature>
<protein>
    <recommendedName>
        <fullName evidence="2">Rap1a immunity protein domain-containing protein</fullName>
    </recommendedName>
</protein>
<gene>
    <name evidence="3" type="ordered locus">Plav_2715</name>
</gene>
<keyword evidence="1" id="KW-0732">Signal</keyword>
<sequence>MKKLATLTCGVALAAVMSTSDAYAQRITKGPELVSACQSLIDSGSQDGSPGALCKNFLVDMVKTQEQTLTVGEPFRARRLGPNEDETACFQLPKSLPFTGFAGQVIAYADTNPEMKRAPAYELAARALAQSYPCTEEQLRHEPQEE</sequence>
<name>A7HWP0_PARL1</name>
<dbReference type="HOGENOM" id="CLU_1833268_0_0_5"/>
<dbReference type="EMBL" id="CP000774">
    <property type="protein sequence ID" value="ABS64323.1"/>
    <property type="molecule type" value="Genomic_DNA"/>
</dbReference>
<keyword evidence="4" id="KW-1185">Reference proteome</keyword>
<evidence type="ECO:0000259" key="2">
    <source>
        <dbReference type="Pfam" id="PF18602"/>
    </source>
</evidence>
<dbReference type="KEGG" id="pla:Plav_2715"/>
<evidence type="ECO:0000313" key="4">
    <source>
        <dbReference type="Proteomes" id="UP000006377"/>
    </source>
</evidence>
<organism evidence="3 4">
    <name type="scientific">Parvibaculum lavamentivorans (strain DS-1 / DSM 13023 / NCIMB 13966)</name>
    <dbReference type="NCBI Taxonomy" id="402881"/>
    <lineage>
        <taxon>Bacteria</taxon>
        <taxon>Pseudomonadati</taxon>
        <taxon>Pseudomonadota</taxon>
        <taxon>Alphaproteobacteria</taxon>
        <taxon>Hyphomicrobiales</taxon>
        <taxon>Parvibaculaceae</taxon>
        <taxon>Parvibaculum</taxon>
    </lineage>
</organism>
<accession>A7HWP0</accession>
<dbReference type="Pfam" id="PF18602">
    <property type="entry name" value="Rap1a"/>
    <property type="match status" value="1"/>
</dbReference>
<feature type="domain" description="Rap1a immunity protein" evidence="2">
    <location>
        <begin position="30"/>
        <end position="134"/>
    </location>
</feature>
<feature type="signal peptide" evidence="1">
    <location>
        <begin position="1"/>
        <end position="24"/>
    </location>
</feature>
<dbReference type="STRING" id="402881.Plav_2715"/>
<dbReference type="InterPro" id="IPR041238">
    <property type="entry name" value="Rap1a"/>
</dbReference>
<reference evidence="3 4" key="1">
    <citation type="journal article" date="2011" name="Stand. Genomic Sci.">
        <title>Complete genome sequence of Parvibaculum lavamentivorans type strain (DS-1(T)).</title>
        <authorList>
            <person name="Schleheck D."/>
            <person name="Weiss M."/>
            <person name="Pitluck S."/>
            <person name="Bruce D."/>
            <person name="Land M.L."/>
            <person name="Han S."/>
            <person name="Saunders E."/>
            <person name="Tapia R."/>
            <person name="Detter C."/>
            <person name="Brettin T."/>
            <person name="Han J."/>
            <person name="Woyke T."/>
            <person name="Goodwin L."/>
            <person name="Pennacchio L."/>
            <person name="Nolan M."/>
            <person name="Cook A.M."/>
            <person name="Kjelleberg S."/>
            <person name="Thomas T."/>
        </authorList>
    </citation>
    <scope>NUCLEOTIDE SEQUENCE [LARGE SCALE GENOMIC DNA]</scope>
    <source>
        <strain evidence="4">DS-1 / DSM 13023 / NCIMB 13966</strain>
    </source>
</reference>